<dbReference type="Gene3D" id="2.60.40.10">
    <property type="entry name" value="Immunoglobulins"/>
    <property type="match status" value="2"/>
</dbReference>
<gene>
    <name evidence="11" type="ORF">GCM10009750_04120</name>
</gene>
<evidence type="ECO:0000256" key="1">
    <source>
        <dbReference type="ARBA" id="ARBA00001678"/>
    </source>
</evidence>
<organism evidence="11 12">
    <name type="scientific">Agromyces salentinus</name>
    <dbReference type="NCBI Taxonomy" id="269421"/>
    <lineage>
        <taxon>Bacteria</taxon>
        <taxon>Bacillati</taxon>
        <taxon>Actinomycetota</taxon>
        <taxon>Actinomycetes</taxon>
        <taxon>Micrococcales</taxon>
        <taxon>Microbacteriaceae</taxon>
        <taxon>Agromyces</taxon>
    </lineage>
</organism>
<reference evidence="12" key="1">
    <citation type="journal article" date="2019" name="Int. J. Syst. Evol. Microbiol.">
        <title>The Global Catalogue of Microorganisms (GCM) 10K type strain sequencing project: providing services to taxonomists for standard genome sequencing and annotation.</title>
        <authorList>
            <consortium name="The Broad Institute Genomics Platform"/>
            <consortium name="The Broad Institute Genome Sequencing Center for Infectious Disease"/>
            <person name="Wu L."/>
            <person name="Ma J."/>
        </authorList>
    </citation>
    <scope>NUCLEOTIDE SEQUENCE [LARGE SCALE GENOMIC DNA]</scope>
    <source>
        <strain evidence="12">JCM 14323</strain>
    </source>
</reference>
<dbReference type="EC" id="3.2.1.78" evidence="3"/>
<evidence type="ECO:0000256" key="4">
    <source>
        <dbReference type="ARBA" id="ARBA00022525"/>
    </source>
</evidence>
<evidence type="ECO:0000259" key="10">
    <source>
        <dbReference type="PROSITE" id="PS50853"/>
    </source>
</evidence>
<dbReference type="SUPFAM" id="SSF49265">
    <property type="entry name" value="Fibronectin type III"/>
    <property type="match status" value="1"/>
</dbReference>
<dbReference type="InterPro" id="IPR008979">
    <property type="entry name" value="Galactose-bd-like_sf"/>
</dbReference>
<keyword evidence="5 9" id="KW-0732">Signal</keyword>
<dbReference type="RefSeq" id="WP_157425921.1">
    <property type="nucleotide sequence ID" value="NZ_BAAANK010000001.1"/>
</dbReference>
<evidence type="ECO:0000256" key="3">
    <source>
        <dbReference type="ARBA" id="ARBA00012706"/>
    </source>
</evidence>
<comment type="caution">
    <text evidence="11">The sequence shown here is derived from an EMBL/GenBank/DDBJ whole genome shotgun (WGS) entry which is preliminary data.</text>
</comment>
<dbReference type="InterPro" id="IPR045053">
    <property type="entry name" value="MAN-like"/>
</dbReference>
<keyword evidence="6" id="KW-0378">Hydrolase</keyword>
<dbReference type="InterPro" id="IPR017853">
    <property type="entry name" value="GH"/>
</dbReference>
<dbReference type="Gene3D" id="3.20.20.80">
    <property type="entry name" value="Glycosidases"/>
    <property type="match status" value="1"/>
</dbReference>
<keyword evidence="7" id="KW-0326">Glycosidase</keyword>
<protein>
    <recommendedName>
        <fullName evidence="3">mannan endo-1,4-beta-mannosidase</fullName>
        <ecNumber evidence="3">3.2.1.78</ecNumber>
    </recommendedName>
</protein>
<feature type="domain" description="Fibronectin type-III" evidence="10">
    <location>
        <begin position="726"/>
        <end position="823"/>
    </location>
</feature>
<dbReference type="InterPro" id="IPR005087">
    <property type="entry name" value="CBM11"/>
</dbReference>
<dbReference type="InterPro" id="IPR036116">
    <property type="entry name" value="FN3_sf"/>
</dbReference>
<evidence type="ECO:0000313" key="12">
    <source>
        <dbReference type="Proteomes" id="UP001501746"/>
    </source>
</evidence>
<dbReference type="EMBL" id="BAAANK010000001">
    <property type="protein sequence ID" value="GAA1824507.1"/>
    <property type="molecule type" value="Genomic_DNA"/>
</dbReference>
<dbReference type="SUPFAM" id="SSF49785">
    <property type="entry name" value="Galactose-binding domain-like"/>
    <property type="match status" value="1"/>
</dbReference>
<dbReference type="Gene3D" id="2.60.120.430">
    <property type="entry name" value="Galactose-binding lectin"/>
    <property type="match status" value="1"/>
</dbReference>
<evidence type="ECO:0000256" key="2">
    <source>
        <dbReference type="ARBA" id="ARBA00004613"/>
    </source>
</evidence>
<dbReference type="PANTHER" id="PTHR31451:SF39">
    <property type="entry name" value="MANNAN ENDO-1,4-BETA-MANNOSIDASE 1"/>
    <property type="match status" value="1"/>
</dbReference>
<dbReference type="InterPro" id="IPR032109">
    <property type="entry name" value="Big_3_5"/>
</dbReference>
<comment type="subcellular location">
    <subcellularLocation>
        <location evidence="2">Secreted</location>
    </subcellularLocation>
</comment>
<evidence type="ECO:0000256" key="9">
    <source>
        <dbReference type="SAM" id="SignalP"/>
    </source>
</evidence>
<evidence type="ECO:0000313" key="11">
    <source>
        <dbReference type="EMBL" id="GAA1824507.1"/>
    </source>
</evidence>
<evidence type="ECO:0000256" key="5">
    <source>
        <dbReference type="ARBA" id="ARBA00022729"/>
    </source>
</evidence>
<dbReference type="PANTHER" id="PTHR31451">
    <property type="match status" value="1"/>
</dbReference>
<keyword evidence="12" id="KW-1185">Reference proteome</keyword>
<evidence type="ECO:0000256" key="7">
    <source>
        <dbReference type="ARBA" id="ARBA00023295"/>
    </source>
</evidence>
<dbReference type="Pfam" id="PF26410">
    <property type="entry name" value="GH5_mannosidase"/>
    <property type="match status" value="1"/>
</dbReference>
<dbReference type="Pfam" id="PF16640">
    <property type="entry name" value="Big_3_5"/>
    <property type="match status" value="1"/>
</dbReference>
<dbReference type="InterPro" id="IPR003961">
    <property type="entry name" value="FN3_dom"/>
</dbReference>
<dbReference type="PROSITE" id="PS50853">
    <property type="entry name" value="FN3"/>
    <property type="match status" value="1"/>
</dbReference>
<evidence type="ECO:0000256" key="8">
    <source>
        <dbReference type="ARBA" id="ARBA00023326"/>
    </source>
</evidence>
<dbReference type="InterPro" id="IPR013783">
    <property type="entry name" value="Ig-like_fold"/>
</dbReference>
<keyword evidence="8" id="KW-0624">Polysaccharide degradation</keyword>
<dbReference type="Pfam" id="PF03425">
    <property type="entry name" value="CBM_11"/>
    <property type="match status" value="1"/>
</dbReference>
<feature type="signal peptide" evidence="9">
    <location>
        <begin position="1"/>
        <end position="31"/>
    </location>
</feature>
<dbReference type="Proteomes" id="UP001501746">
    <property type="component" value="Unassembled WGS sequence"/>
</dbReference>
<dbReference type="InterPro" id="IPR001547">
    <property type="entry name" value="Glyco_hydro_5"/>
</dbReference>
<accession>A0ABP4YTR6</accession>
<evidence type="ECO:0000256" key="6">
    <source>
        <dbReference type="ARBA" id="ARBA00022801"/>
    </source>
</evidence>
<sequence length="1170" mass="121498">MHTPHPIRALGSLLAAGALVAGVLVATPAAAAAESDWSSVNTEFVTRDGSRLVLGGDTFRFNGANAYWLGLDENVGGVDYPTFFRIKNALDTAKEMGITVVRSHMMTSTGQDDANPLALMPALGEYNDEAFATIDFAIAYAGSIGLRFILPLTDEWAYYHGGHRDFTTPLGLQPGDFYTDAAAIAAFDDYVEHVLSRTNALTGVRYVDDPTVLAWELGNELEGMTPDWIASQAAFIKERAPHQLLSAGRRFDIDPDTLVAADVDIVDVHYYPPTAAKVAADAATITDAGKVYIAGEYGSNSASADLLGPLVENPDVTGMMLWSLFGHHDRGGYVEHDDGFTLHHPGTTEKMRSQVEAIEAYSEAIGSATGTVELDRPLITEVTTTNGINSVAWRGTAAAATYLVERSVDGAAWSTVAEVPAEGSPVLDLEPAGDVRYRVTAAKADAAGTAVSDTVDVPAGSAVLVDPLETLGLASSSEHVRVVATPVHAQAVADGGDAAITWNVAGASTASFRLDAGSADDLRVASSSDGSDWTDAVLESSTVDGGVLVTASGLSGEQVRVSWAADSGVRLSRATITGVADRPALVDPLDDFSLTAEHTGALSIDGGNPGQFGGDAGRAKRDSADPASLVWTYDDISGADFTAWYWPDQPVIPVAVSASADGSEWTPLEPQVTGGAGNWKRFDYRLRGLEDTDFLRISWDGAQGEPWTPQIGELTLFSPNAPEPAAPGAFALTAPADGATGITASPQLTWSSAADAAYYRVTLARDAGLTDVVEQSAALSAPRHTVTEELAPGTTYHWQVTAFNGYGQTIASPEVATFATAELPTTALTVEDFESYADDAALAAAYPRNGGGGPVTATRIANPVTGTTAASFAYDLSGPGYAGVIRTLPAAQSWWGYDGVEFDAQATPGQTLSVQFVAAGAYWEAAVPVTTGDWTHYEVAFDEFAPPAWAGEGQLDLTKVSQFAFYLGGSGAGTLVIDDVATTLVDAGPQVPVNTAAPSVAGAAVVGGTLTADPGAWDGADLTFSYQWQRDGIDVAGAEEQTYTVTAADQGAEIVVVVTAHRGTASASASSEAVTVVYASSLGLRLSSPVSLSFLTVKATVQLDTAAPTAGRTVTVTVGGKTVTATLDGNGRATLTLPKLKRGVHSVVATFAGDATIAATSTKRVLVILL</sequence>
<comment type="catalytic activity">
    <reaction evidence="1">
        <text>Random hydrolysis of (1-&gt;4)-beta-D-mannosidic linkages in mannans, galactomannans and glucomannans.</text>
        <dbReference type="EC" id="3.2.1.78"/>
    </reaction>
</comment>
<feature type="chain" id="PRO_5046257360" description="mannan endo-1,4-beta-mannosidase" evidence="9">
    <location>
        <begin position="32"/>
        <end position="1170"/>
    </location>
</feature>
<keyword evidence="8" id="KW-0119">Carbohydrate metabolism</keyword>
<dbReference type="SUPFAM" id="SSF51445">
    <property type="entry name" value="(Trans)glycosidases"/>
    <property type="match status" value="1"/>
</dbReference>
<proteinExistence type="predicted"/>
<keyword evidence="4" id="KW-0964">Secreted</keyword>
<dbReference type="Gene3D" id="2.60.40.2700">
    <property type="match status" value="1"/>
</dbReference>
<name>A0ABP4YTR6_9MICO</name>